<accession>A0ABU6V167</accession>
<dbReference type="Gene3D" id="3.40.50.300">
    <property type="entry name" value="P-loop containing nucleotide triphosphate hydrolases"/>
    <property type="match status" value="1"/>
</dbReference>
<evidence type="ECO:0000256" key="2">
    <source>
        <dbReference type="ARBA" id="ARBA00022840"/>
    </source>
</evidence>
<sequence>LKFDLDALHKKWQSIFEWQDGPLVKAMKGGDLFLVDEISLADDSVLERLNSVLEPEKTLVS</sequence>
<dbReference type="Pfam" id="PF07728">
    <property type="entry name" value="AAA_5"/>
    <property type="match status" value="1"/>
</dbReference>
<keyword evidence="2" id="KW-0067">ATP-binding</keyword>
<keyword evidence="1" id="KW-0547">Nucleotide-binding</keyword>
<name>A0ABU6V167_9FABA</name>
<evidence type="ECO:0000313" key="5">
    <source>
        <dbReference type="Proteomes" id="UP001341840"/>
    </source>
</evidence>
<reference evidence="4 5" key="1">
    <citation type="journal article" date="2023" name="Plants (Basel)">
        <title>Bridging the Gap: Combining Genomics and Transcriptomics Approaches to Understand Stylosanthes scabra, an Orphan Legume from the Brazilian Caatinga.</title>
        <authorList>
            <person name="Ferreira-Neto J.R.C."/>
            <person name="da Silva M.D."/>
            <person name="Binneck E."/>
            <person name="de Melo N.F."/>
            <person name="da Silva R.H."/>
            <person name="de Melo A.L.T.M."/>
            <person name="Pandolfi V."/>
            <person name="Bustamante F.O."/>
            <person name="Brasileiro-Vidal A.C."/>
            <person name="Benko-Iseppon A.M."/>
        </authorList>
    </citation>
    <scope>NUCLEOTIDE SEQUENCE [LARGE SCALE GENOMIC DNA]</scope>
    <source>
        <tissue evidence="4">Leaves</tissue>
    </source>
</reference>
<dbReference type="InterPro" id="IPR011704">
    <property type="entry name" value="ATPase_dyneun-rel_AAA"/>
</dbReference>
<dbReference type="SUPFAM" id="SSF52540">
    <property type="entry name" value="P-loop containing nucleoside triphosphate hydrolases"/>
    <property type="match status" value="1"/>
</dbReference>
<feature type="domain" description="ATPase dynein-related AAA" evidence="3">
    <location>
        <begin position="13"/>
        <end position="59"/>
    </location>
</feature>
<dbReference type="PANTHER" id="PTHR48103:SF2">
    <property type="entry name" value="MIDASIN"/>
    <property type="match status" value="1"/>
</dbReference>
<evidence type="ECO:0000259" key="3">
    <source>
        <dbReference type="Pfam" id="PF07728"/>
    </source>
</evidence>
<dbReference type="Proteomes" id="UP001341840">
    <property type="component" value="Unassembled WGS sequence"/>
</dbReference>
<evidence type="ECO:0000313" key="4">
    <source>
        <dbReference type="EMBL" id="MED6167121.1"/>
    </source>
</evidence>
<comment type="caution">
    <text evidence="4">The sequence shown here is derived from an EMBL/GenBank/DDBJ whole genome shotgun (WGS) entry which is preliminary data.</text>
</comment>
<keyword evidence="5" id="KW-1185">Reference proteome</keyword>
<dbReference type="EMBL" id="JASCZI010137405">
    <property type="protein sequence ID" value="MED6167121.1"/>
    <property type="molecule type" value="Genomic_DNA"/>
</dbReference>
<organism evidence="4 5">
    <name type="scientific">Stylosanthes scabra</name>
    <dbReference type="NCBI Taxonomy" id="79078"/>
    <lineage>
        <taxon>Eukaryota</taxon>
        <taxon>Viridiplantae</taxon>
        <taxon>Streptophyta</taxon>
        <taxon>Embryophyta</taxon>
        <taxon>Tracheophyta</taxon>
        <taxon>Spermatophyta</taxon>
        <taxon>Magnoliopsida</taxon>
        <taxon>eudicotyledons</taxon>
        <taxon>Gunneridae</taxon>
        <taxon>Pentapetalae</taxon>
        <taxon>rosids</taxon>
        <taxon>fabids</taxon>
        <taxon>Fabales</taxon>
        <taxon>Fabaceae</taxon>
        <taxon>Papilionoideae</taxon>
        <taxon>50 kb inversion clade</taxon>
        <taxon>dalbergioids sensu lato</taxon>
        <taxon>Dalbergieae</taxon>
        <taxon>Pterocarpus clade</taxon>
        <taxon>Stylosanthes</taxon>
    </lineage>
</organism>
<gene>
    <name evidence="4" type="primary">MDN1</name>
    <name evidence="4" type="ORF">PIB30_116092</name>
</gene>
<dbReference type="InterPro" id="IPR027417">
    <property type="entry name" value="P-loop_NTPase"/>
</dbReference>
<dbReference type="PANTHER" id="PTHR48103">
    <property type="entry name" value="MIDASIN-RELATED"/>
    <property type="match status" value="1"/>
</dbReference>
<feature type="non-terminal residue" evidence="4">
    <location>
        <position position="1"/>
    </location>
</feature>
<evidence type="ECO:0000256" key="1">
    <source>
        <dbReference type="ARBA" id="ARBA00022741"/>
    </source>
</evidence>
<proteinExistence type="predicted"/>
<protein>
    <submittedName>
        <fullName evidence="4">AAA ATPase midasin</fullName>
    </submittedName>
</protein>